<evidence type="ECO:0000259" key="1">
    <source>
        <dbReference type="Pfam" id="PF24696"/>
    </source>
</evidence>
<comment type="caution">
    <text evidence="2">The sequence shown here is derived from an EMBL/GenBank/DDBJ whole genome shotgun (WGS) entry which is preliminary data.</text>
</comment>
<keyword evidence="3" id="KW-1185">Reference proteome</keyword>
<sequence>MLMQMKGVDVRVYDPRGVVRSIEKPTAARKAGLDGLRLGVLDNSKWNANKLLRGSIEALKREIDFEAVNYYVKHSFSKDAAPELIAQIVEENDIVLTAIGDCGSCTSGCLRDAIALEGAGVPTAVIVTTEFVKETVLTREALGMLDLEPVIIAHPVSSITLEEVAQRVAQILTQAQAVWKGEQKGAAAKYLENRRAPD</sequence>
<gene>
    <name evidence="2" type="ORF">H0A72_11585</name>
</gene>
<dbReference type="NCBIfam" id="NF041046">
    <property type="entry name" value="UGSC_fam"/>
    <property type="match status" value="1"/>
</dbReference>
<dbReference type="Pfam" id="PF24696">
    <property type="entry name" value="UGSC"/>
    <property type="match status" value="1"/>
</dbReference>
<proteinExistence type="predicted"/>
<dbReference type="Proteomes" id="UP000559809">
    <property type="component" value="Unassembled WGS sequence"/>
</dbReference>
<dbReference type="EMBL" id="JACCEM010000005">
    <property type="protein sequence ID" value="NYT49951.1"/>
    <property type="molecule type" value="Genomic_DNA"/>
</dbReference>
<dbReference type="RefSeq" id="WP_180155389.1">
    <property type="nucleotide sequence ID" value="NZ_JACCEM010000005.1"/>
</dbReference>
<dbReference type="InterPro" id="IPR049831">
    <property type="entry name" value="UGSC_seleno"/>
</dbReference>
<reference evidence="2 3" key="1">
    <citation type="submission" date="2020-07" db="EMBL/GenBank/DDBJ databases">
        <title>Taxonomic revisions and descriptions of new bacterial species based on genomic comparisons in the high-G+C-content subgroup of the family Alcaligenaceae.</title>
        <authorList>
            <person name="Szabo A."/>
            <person name="Felfoldi T."/>
        </authorList>
    </citation>
    <scope>NUCLEOTIDE SEQUENCE [LARGE SCALE GENOMIC DNA]</scope>
    <source>
        <strain evidence="2 3">LMG 24012</strain>
    </source>
</reference>
<dbReference type="InterPro" id="IPR057767">
    <property type="entry name" value="UGSC-like_dom"/>
</dbReference>
<accession>A0A853G5H3</accession>
<evidence type="ECO:0000313" key="2">
    <source>
        <dbReference type="EMBL" id="NYT49951.1"/>
    </source>
</evidence>
<dbReference type="AlphaFoldDB" id="A0A853G5H3"/>
<name>A0A853G5H3_9BURK</name>
<protein>
    <recommendedName>
        <fullName evidence="1">UGSC-like domain-containing protein</fullName>
    </recommendedName>
</protein>
<organism evidence="2 3">
    <name type="scientific">Parapusillimonas granuli</name>
    <dbReference type="NCBI Taxonomy" id="380911"/>
    <lineage>
        <taxon>Bacteria</taxon>
        <taxon>Pseudomonadati</taxon>
        <taxon>Pseudomonadota</taxon>
        <taxon>Betaproteobacteria</taxon>
        <taxon>Burkholderiales</taxon>
        <taxon>Alcaligenaceae</taxon>
        <taxon>Parapusillimonas</taxon>
    </lineage>
</organism>
<feature type="domain" description="UGSC-like" evidence="1">
    <location>
        <begin position="12"/>
        <end position="180"/>
    </location>
</feature>
<evidence type="ECO:0000313" key="3">
    <source>
        <dbReference type="Proteomes" id="UP000559809"/>
    </source>
</evidence>